<dbReference type="AlphaFoldDB" id="A0A370K6K5"/>
<feature type="transmembrane region" description="Helical" evidence="1">
    <location>
        <begin position="152"/>
        <end position="173"/>
    </location>
</feature>
<evidence type="ECO:0000313" key="3">
    <source>
        <dbReference type="Proteomes" id="UP000254711"/>
    </source>
</evidence>
<dbReference type="Pfam" id="PF06197">
    <property type="entry name" value="DUF998"/>
    <property type="match status" value="1"/>
</dbReference>
<comment type="caution">
    <text evidence="2">The sequence shown here is derived from an EMBL/GenBank/DDBJ whole genome shotgun (WGS) entry which is preliminary data.</text>
</comment>
<evidence type="ECO:0000313" key="2">
    <source>
        <dbReference type="EMBL" id="RDI98263.1"/>
    </source>
</evidence>
<feature type="transmembrane region" description="Helical" evidence="1">
    <location>
        <begin position="179"/>
        <end position="197"/>
    </location>
</feature>
<dbReference type="OrthoDB" id="5955493at2"/>
<keyword evidence="1" id="KW-0812">Transmembrane</keyword>
<dbReference type="RefSeq" id="WP_114825779.1">
    <property type="nucleotide sequence ID" value="NZ_QQSY01000003.1"/>
</dbReference>
<name>A0A370K6K5_9GAMM</name>
<keyword evidence="1" id="KW-0472">Membrane</keyword>
<feature type="transmembrane region" description="Helical" evidence="1">
    <location>
        <begin position="12"/>
        <end position="33"/>
    </location>
</feature>
<gene>
    <name evidence="2" type="ORF">DVT68_14415</name>
</gene>
<protein>
    <submittedName>
        <fullName evidence="2">DUF998 domain-containing protein</fullName>
    </submittedName>
</protein>
<keyword evidence="1" id="KW-1133">Transmembrane helix</keyword>
<dbReference type="Proteomes" id="UP000254711">
    <property type="component" value="Unassembled WGS sequence"/>
</dbReference>
<reference evidence="2 3" key="1">
    <citation type="submission" date="2018-07" db="EMBL/GenBank/DDBJ databases">
        <title>Dyella solisilvae sp. nov., isolated from the pine and broad-leaved mixed forest soil.</title>
        <authorList>
            <person name="Gao Z."/>
            <person name="Qiu L."/>
        </authorList>
    </citation>
    <scope>NUCLEOTIDE SEQUENCE [LARGE SCALE GENOMIC DNA]</scope>
    <source>
        <strain evidence="2 3">DHG54</strain>
    </source>
</reference>
<evidence type="ECO:0000256" key="1">
    <source>
        <dbReference type="SAM" id="Phobius"/>
    </source>
</evidence>
<organism evidence="2 3">
    <name type="scientific">Dyella solisilvae</name>
    <dbReference type="NCBI Taxonomy" id="1920168"/>
    <lineage>
        <taxon>Bacteria</taxon>
        <taxon>Pseudomonadati</taxon>
        <taxon>Pseudomonadota</taxon>
        <taxon>Gammaproteobacteria</taxon>
        <taxon>Lysobacterales</taxon>
        <taxon>Rhodanobacteraceae</taxon>
        <taxon>Dyella</taxon>
    </lineage>
</organism>
<dbReference type="EMBL" id="QQSY01000003">
    <property type="protein sequence ID" value="RDI98263.1"/>
    <property type="molecule type" value="Genomic_DNA"/>
</dbReference>
<sequence length="207" mass="22386">MPYANPGWPTRLPIALLLAAIAYFAVTALTLQWTRSDLDPIAMPLSAYLRGPGGGWLRAAYYLMATALAGLAWASYGATSPPLRSGLASALFAIAAMALPLVAITVLYQGTPREALAALIHSLAAQTTFLCLAMGMLLLSSRWQRDPLMREGGFGGLLLAWLAFVQMWSLALARGLPQGLMQKLLIVLILLWLGWAARQLGRQLRRP</sequence>
<proteinExistence type="predicted"/>
<feature type="transmembrane region" description="Helical" evidence="1">
    <location>
        <begin position="59"/>
        <end position="78"/>
    </location>
</feature>
<dbReference type="InterPro" id="IPR009339">
    <property type="entry name" value="DUF998"/>
</dbReference>
<feature type="transmembrane region" description="Helical" evidence="1">
    <location>
        <begin position="90"/>
        <end position="109"/>
    </location>
</feature>
<feature type="transmembrane region" description="Helical" evidence="1">
    <location>
        <begin position="115"/>
        <end position="140"/>
    </location>
</feature>
<keyword evidence="3" id="KW-1185">Reference proteome</keyword>
<accession>A0A370K6K5</accession>